<proteinExistence type="predicted"/>
<name>A0AAD9SNZ3_PHOAM</name>
<feature type="compositionally biased region" description="Acidic residues" evidence="1">
    <location>
        <begin position="295"/>
        <end position="312"/>
    </location>
</feature>
<feature type="region of interest" description="Disordered" evidence="1">
    <location>
        <begin position="1"/>
        <end position="20"/>
    </location>
</feature>
<feature type="region of interest" description="Disordered" evidence="1">
    <location>
        <begin position="404"/>
        <end position="487"/>
    </location>
</feature>
<evidence type="ECO:0000256" key="1">
    <source>
        <dbReference type="SAM" id="MobiDB-lite"/>
    </source>
</evidence>
<feature type="region of interest" description="Disordered" evidence="1">
    <location>
        <begin position="262"/>
        <end position="315"/>
    </location>
</feature>
<comment type="caution">
    <text evidence="2">The sequence shown here is derived from an EMBL/GenBank/DDBJ whole genome shotgun (WGS) entry which is preliminary data.</text>
</comment>
<accession>A0AAD9SNZ3</accession>
<feature type="compositionally biased region" description="Polar residues" evidence="1">
    <location>
        <begin position="476"/>
        <end position="487"/>
    </location>
</feature>
<protein>
    <submittedName>
        <fullName evidence="2">Uncharacterized protein</fullName>
    </submittedName>
</protein>
<organism evidence="2 3">
    <name type="scientific">Phomopsis amygdali</name>
    <name type="common">Fusicoccum amygdali</name>
    <dbReference type="NCBI Taxonomy" id="1214568"/>
    <lineage>
        <taxon>Eukaryota</taxon>
        <taxon>Fungi</taxon>
        <taxon>Dikarya</taxon>
        <taxon>Ascomycota</taxon>
        <taxon>Pezizomycotina</taxon>
        <taxon>Sordariomycetes</taxon>
        <taxon>Sordariomycetidae</taxon>
        <taxon>Diaporthales</taxon>
        <taxon>Diaporthaceae</taxon>
        <taxon>Diaporthe</taxon>
    </lineage>
</organism>
<feature type="region of interest" description="Disordered" evidence="1">
    <location>
        <begin position="576"/>
        <end position="595"/>
    </location>
</feature>
<dbReference type="Proteomes" id="UP001265746">
    <property type="component" value="Unassembled WGS sequence"/>
</dbReference>
<keyword evidence="3" id="KW-1185">Reference proteome</keyword>
<evidence type="ECO:0000313" key="3">
    <source>
        <dbReference type="Proteomes" id="UP001265746"/>
    </source>
</evidence>
<feature type="compositionally biased region" description="Polar residues" evidence="1">
    <location>
        <begin position="576"/>
        <end position="585"/>
    </location>
</feature>
<feature type="compositionally biased region" description="Basic residues" evidence="1">
    <location>
        <begin position="274"/>
        <end position="283"/>
    </location>
</feature>
<feature type="compositionally biased region" description="Low complexity" evidence="1">
    <location>
        <begin position="448"/>
        <end position="462"/>
    </location>
</feature>
<reference evidence="2" key="1">
    <citation type="submission" date="2023-06" db="EMBL/GenBank/DDBJ databases">
        <authorList>
            <person name="Noh H."/>
        </authorList>
    </citation>
    <scope>NUCLEOTIDE SEQUENCE</scope>
    <source>
        <strain evidence="2">DUCC20226</strain>
    </source>
</reference>
<gene>
    <name evidence="2" type="ORF">N8I77_000210</name>
</gene>
<dbReference type="AlphaFoldDB" id="A0AAD9SNZ3"/>
<sequence>MASDPYNGYSPQAAEIPSNWPNSNIVQLQDASSSNPAIQDPAHDDLAYKPLPRGTSFNNPPPDGWLYPHKKGIGSGSNLEPFRAEIEARTQRGENCKAIAAALNAMGVQTSDRAISRVRIRWGMRKRAQRKVKTPPPDSDAARLSAKSKVQAMRKAELIRMTRDGMSPEEIYQSLTSRGMELKKGVATVLRLQSAWGVARDEKRWLGNFRHQCHKKAKAQQADAFRDIARELGVQDIDGWVQEKMREHGARQARHELALKLMGEHAPTNPERRKLQKPRRPKGPHMDVHGIDAPDGSEDESSDDESESEPDVPGDVTSVRFEVIDSACQGDHAANNDGPLPSDGQRGVQPHPSKDLSYVDGGVESSAYREYAPLNDYPEDGIDTYDAGGDSHAAASIASRVSAHLGNSLPQSTSGSHMQQSQSSQSHEMLASTSPPPNPHGSYPWPQTPETRATETASTTTPVLPPSRKKDDDARQSTTTSSPASSLVAQLAPIQTYSTVGPHSYSDHASSLAQFAGSGAKQPTASVVPAPTSASTGAPGLVLRPEEAEANKSTLSTLDQYNAAAKVYKELLEARNSNKPLSGSLTGMPPSAKEVESAKSKLKEATQAMMLALD</sequence>
<feature type="region of interest" description="Disordered" evidence="1">
    <location>
        <begin position="328"/>
        <end position="364"/>
    </location>
</feature>
<dbReference type="EMBL" id="JAUJFL010000001">
    <property type="protein sequence ID" value="KAK2613288.1"/>
    <property type="molecule type" value="Genomic_DNA"/>
</dbReference>
<feature type="compositionally biased region" description="Low complexity" evidence="1">
    <location>
        <begin position="411"/>
        <end position="426"/>
    </location>
</feature>
<evidence type="ECO:0000313" key="2">
    <source>
        <dbReference type="EMBL" id="KAK2613288.1"/>
    </source>
</evidence>